<dbReference type="Gene3D" id="1.10.1370.30">
    <property type="match status" value="1"/>
</dbReference>
<evidence type="ECO:0000256" key="2">
    <source>
        <dbReference type="PIRSR" id="PIRSR006615-1"/>
    </source>
</evidence>
<dbReference type="GO" id="GO:0004181">
    <property type="term" value="F:metallocarboxypeptidase activity"/>
    <property type="evidence" value="ECO:0007669"/>
    <property type="project" value="UniProtKB-UniRule"/>
</dbReference>
<keyword evidence="1 2" id="KW-0479">Metal-binding</keyword>
<dbReference type="GO" id="GO:0046872">
    <property type="term" value="F:metal ion binding"/>
    <property type="evidence" value="ECO:0007669"/>
    <property type="project" value="UniProtKB-KW"/>
</dbReference>
<keyword evidence="2" id="KW-0862">Zinc</keyword>
<proteinExistence type="inferred from homology"/>
<dbReference type="RefSeq" id="WP_055291286.1">
    <property type="nucleotide sequence ID" value="NZ_CP173382.1"/>
</dbReference>
<dbReference type="PROSITE" id="PS52034">
    <property type="entry name" value="PEPTIDASE_M32"/>
    <property type="match status" value="1"/>
</dbReference>
<protein>
    <recommendedName>
        <fullName evidence="1">Metal-dependent carboxypeptidase</fullName>
        <ecNumber evidence="1">3.4.17.19</ecNumber>
    </recommendedName>
</protein>
<dbReference type="EMBL" id="CYYA01000033">
    <property type="protein sequence ID" value="CUN27090.1"/>
    <property type="molecule type" value="Genomic_DNA"/>
</dbReference>
<sequence length="503" mass="58258">MTYQSQLTELKGMIEKIEYYKYTTDALIYWDKITYMPRNAIEYRSKVMSFLAGEQYRLLSDSRFQKLIRFFNGNAKNDFVTNAMIRRLIRNSESIRAVPEAEYQKYVQLIAVSEQVWAEAKEKNDFSYFRPYLARIFKTFRNFAEYWGYEKDPYDALLGYYAEDLTTETIDTMTAQLKPVLIGLLNQVEEKNKNGSAPKKIDIGPVSREQQQAVWTMILKKIGFNFDSGRVDIGSHPTILANSPDDIRVVNTFSENGFWGGIFNILHCGGRGVYKQSISRELMGTLLAESPTFAVEEAIGRFYENIIGRSKGFWQYIYEPLTDILPQLKTYTPQDLFEAVNHAQPSLIRLEADELTYLLHIIIRYELEKDLISGALDVDDLPDAWSSKYEEYLSIRPEHDGEGVLQDIHWAAGYVGFFPSYFMANVTAAQMAAVMAQEIGDLDQLMQQQSFGKINDWLTQNMYCYGAVYSGRELMEKVCRGTFSSTYYIDYLRNKYSEVYKLF</sequence>
<dbReference type="STRING" id="39490.ERS852448_02987"/>
<keyword evidence="1" id="KW-0121">Carboxypeptidase</keyword>
<comment type="function">
    <text evidence="1">Broad specificity carboxypetidase that releases amino acids sequentially from the C-terminus, including neutral, aromatic, polar and basic residues.</text>
</comment>
<keyword evidence="1 3" id="KW-0378">Hydrolase</keyword>
<dbReference type="GeneID" id="97390883"/>
<evidence type="ECO:0000313" key="3">
    <source>
        <dbReference type="EMBL" id="CUN27090.1"/>
    </source>
</evidence>
<feature type="binding site" evidence="2">
    <location>
        <position position="267"/>
    </location>
    <ligand>
        <name>Zn(2+)</name>
        <dbReference type="ChEBI" id="CHEBI:29105"/>
        <note>catalytic</note>
    </ligand>
</feature>
<feature type="binding site" evidence="2">
    <location>
        <position position="297"/>
    </location>
    <ligand>
        <name>Zn(2+)</name>
        <dbReference type="ChEBI" id="CHEBI:29105"/>
        <note>catalytic</note>
    </ligand>
</feature>
<dbReference type="OrthoDB" id="9772308at2"/>
<dbReference type="Proteomes" id="UP000095492">
    <property type="component" value="Unassembled WGS sequence"/>
</dbReference>
<dbReference type="PIRSF" id="PIRSF006615">
    <property type="entry name" value="Zn_crbxpep_Taq"/>
    <property type="match status" value="1"/>
</dbReference>
<comment type="cofactor">
    <cofactor evidence="2">
        <name>Zn(2+)</name>
        <dbReference type="ChEBI" id="CHEBI:29105"/>
    </cofactor>
    <text evidence="2">Binds 1 zinc ion per subunit.</text>
</comment>
<dbReference type="InterPro" id="IPR001333">
    <property type="entry name" value="Peptidase_M32_Taq"/>
</dbReference>
<evidence type="ECO:0000256" key="1">
    <source>
        <dbReference type="PIRNR" id="PIRNR006615"/>
    </source>
</evidence>
<dbReference type="AlphaFoldDB" id="A0A173VJX5"/>
<dbReference type="CDD" id="cd06460">
    <property type="entry name" value="M32_Taq"/>
    <property type="match status" value="1"/>
</dbReference>
<keyword evidence="1 3" id="KW-0482">Metalloprotease</keyword>
<dbReference type="Pfam" id="PF02074">
    <property type="entry name" value="Peptidase_M32"/>
    <property type="match status" value="1"/>
</dbReference>
<dbReference type="GO" id="GO:0006508">
    <property type="term" value="P:proteolysis"/>
    <property type="evidence" value="ECO:0007669"/>
    <property type="project" value="UniProtKB-UniRule"/>
</dbReference>
<name>A0A173VJX5_EUBRA</name>
<dbReference type="SUPFAM" id="SSF55486">
    <property type="entry name" value="Metalloproteases ('zincins'), catalytic domain"/>
    <property type="match status" value="1"/>
</dbReference>
<dbReference type="PRINTS" id="PR00998">
    <property type="entry name" value="CRBOXYPTASET"/>
</dbReference>
<keyword evidence="1 3" id="KW-0645">Protease</keyword>
<dbReference type="PANTHER" id="PTHR34217:SF1">
    <property type="entry name" value="CARBOXYPEPTIDASE 1"/>
    <property type="match status" value="1"/>
</dbReference>
<reference evidence="3 4" key="1">
    <citation type="submission" date="2015-09" db="EMBL/GenBank/DDBJ databases">
        <authorList>
            <consortium name="Pathogen Informatics"/>
        </authorList>
    </citation>
    <scope>NUCLEOTIDE SEQUENCE [LARGE SCALE GENOMIC DNA]</scope>
    <source>
        <strain evidence="3 4">2789STDY5608891</strain>
    </source>
</reference>
<comment type="catalytic activity">
    <reaction evidence="1">
        <text>Release of a C-terminal amino acid with broad specificity, except for -Pro.</text>
        <dbReference type="EC" id="3.4.17.19"/>
    </reaction>
</comment>
<evidence type="ECO:0000313" key="4">
    <source>
        <dbReference type="Proteomes" id="UP000095492"/>
    </source>
</evidence>
<gene>
    <name evidence="3" type="primary">ypwA</name>
    <name evidence="3" type="ORF">ERS852448_02987</name>
</gene>
<dbReference type="EC" id="3.4.17.19" evidence="1"/>
<dbReference type="PANTHER" id="PTHR34217">
    <property type="entry name" value="METAL-DEPENDENT CARBOXYPEPTIDASE"/>
    <property type="match status" value="1"/>
</dbReference>
<organism evidence="3 4">
    <name type="scientific">Eubacterium ramulus</name>
    <dbReference type="NCBI Taxonomy" id="39490"/>
    <lineage>
        <taxon>Bacteria</taxon>
        <taxon>Bacillati</taxon>
        <taxon>Bacillota</taxon>
        <taxon>Clostridia</taxon>
        <taxon>Eubacteriales</taxon>
        <taxon>Eubacteriaceae</taxon>
        <taxon>Eubacterium</taxon>
    </lineage>
</organism>
<comment type="similarity">
    <text evidence="1">Belongs to the peptidase M32 family.</text>
</comment>
<accession>A0A173VJX5</accession>